<reference evidence="2 3" key="1">
    <citation type="submission" date="2015-03" db="EMBL/GenBank/DDBJ databases">
        <title>Draft Genome Sequence of Burkholderia andropogonis type strain ICMP2807, isolated from Sorghum bicolor.</title>
        <authorList>
            <person name="Lopes-Santos L."/>
            <person name="Castro D.B."/>
            <person name="Ottoboni L.M."/>
            <person name="Park D."/>
            <person name="Weirc B.S."/>
            <person name="Destefano S.A."/>
        </authorList>
    </citation>
    <scope>NUCLEOTIDE SEQUENCE [LARGE SCALE GENOMIC DNA]</scope>
    <source>
        <strain evidence="2 3">ICMP2807</strain>
    </source>
</reference>
<sequence length="87" mass="9672">MPVRKARRAAGPPRSAPPPRRPDPQRVDAPPSGPHGVRPASSRYVHTIALMPHAARLRSRARAPHRMLAVPPHACRRHPWPPLRAPH</sequence>
<evidence type="ECO:0000256" key="1">
    <source>
        <dbReference type="SAM" id="MobiDB-lite"/>
    </source>
</evidence>
<dbReference type="Proteomes" id="UP000033618">
    <property type="component" value="Unassembled WGS sequence"/>
</dbReference>
<evidence type="ECO:0000313" key="2">
    <source>
        <dbReference type="EMBL" id="KKB62730.1"/>
    </source>
</evidence>
<feature type="region of interest" description="Disordered" evidence="1">
    <location>
        <begin position="1"/>
        <end position="43"/>
    </location>
</feature>
<gene>
    <name evidence="2" type="ORF">WM40_15670</name>
</gene>
<accession>A0A0F5JYH5</accession>
<evidence type="ECO:0000313" key="3">
    <source>
        <dbReference type="Proteomes" id="UP000033618"/>
    </source>
</evidence>
<comment type="caution">
    <text evidence="2">The sequence shown here is derived from an EMBL/GenBank/DDBJ whole genome shotgun (WGS) entry which is preliminary data.</text>
</comment>
<dbReference type="EMBL" id="LAQU01000016">
    <property type="protein sequence ID" value="KKB62730.1"/>
    <property type="molecule type" value="Genomic_DNA"/>
</dbReference>
<organism evidence="2 3">
    <name type="scientific">Robbsia andropogonis</name>
    <dbReference type="NCBI Taxonomy" id="28092"/>
    <lineage>
        <taxon>Bacteria</taxon>
        <taxon>Pseudomonadati</taxon>
        <taxon>Pseudomonadota</taxon>
        <taxon>Betaproteobacteria</taxon>
        <taxon>Burkholderiales</taxon>
        <taxon>Burkholderiaceae</taxon>
        <taxon>Robbsia</taxon>
    </lineage>
</organism>
<keyword evidence="3" id="KW-1185">Reference proteome</keyword>
<proteinExistence type="predicted"/>
<name>A0A0F5JYH5_9BURK</name>
<protein>
    <submittedName>
        <fullName evidence="2">Uncharacterized protein</fullName>
    </submittedName>
</protein>
<dbReference type="AlphaFoldDB" id="A0A0F5JYH5"/>